<dbReference type="InterPro" id="IPR001806">
    <property type="entry name" value="Small_GTPase"/>
</dbReference>
<feature type="compositionally biased region" description="Low complexity" evidence="4">
    <location>
        <begin position="494"/>
        <end position="508"/>
    </location>
</feature>
<protein>
    <recommendedName>
        <fullName evidence="7">P-loop containing nucleoside triphosphate hydrolase protein</fullName>
    </recommendedName>
</protein>
<dbReference type="EMBL" id="MCFH01000018">
    <property type="protein sequence ID" value="ORX51460.1"/>
    <property type="molecule type" value="Genomic_DNA"/>
</dbReference>
<feature type="compositionally biased region" description="Low complexity" evidence="4">
    <location>
        <begin position="885"/>
        <end position="901"/>
    </location>
</feature>
<feature type="region of interest" description="Disordered" evidence="4">
    <location>
        <begin position="566"/>
        <end position="586"/>
    </location>
</feature>
<feature type="region of interest" description="Disordered" evidence="4">
    <location>
        <begin position="885"/>
        <end position="910"/>
    </location>
</feature>
<dbReference type="GO" id="GO:0016020">
    <property type="term" value="C:membrane"/>
    <property type="evidence" value="ECO:0007669"/>
    <property type="project" value="InterPro"/>
</dbReference>
<keyword evidence="6" id="KW-1185">Reference proteome</keyword>
<name>A0A1Y1VC33_9FUNG</name>
<dbReference type="GO" id="GO:0003924">
    <property type="term" value="F:GTPase activity"/>
    <property type="evidence" value="ECO:0007669"/>
    <property type="project" value="InterPro"/>
</dbReference>
<sequence length="1320" mass="148023">MVLLNDLGQITHMNILVLGDKHTGKSSLISTFVNPRKSILCNNEIYSPTIEDSVLIQYIANNYQNDNNNNNINNSSSFNSFPSYANYPPNNNLYSSVYNTTAQPETLQEVLSSKTNEIDLESIFSEISNNTMDGSSYEFSVDTLNEISLDELSVSQSLYMERSEKDSKENCSTINLTITEIGGAEEFSSLLPSAIDKADAFMFVYDVGNEKSFHSIWDYFKKVVETKLERPKDIPMILVGTMVDTIVKYMASFRKREVTTEKGRLFSNLTNMPFFESSAKAPKVVFSCFKKLIYESQRIYMEYFENIYLKQQQKQQKQQQLEQDQEKQQEHEYNNIPSLTDSSEEEAIHSMKPINLNKSIKTNINTADLSTYSSSTINKNKGIKNSSKTRSSSLTPQQQLLKATLNQSESANLNNSSSSNSTESLLSSTSTLINSKSNIEKNHSIRKDIMLYNNNSGNTLIIEQKDASTSNITPSSKLNQPKRNSKLMNQIDDNSNVNTKRNSFNNNFNDEEENKNKNSFNLASLPSSIPVFNKDMTNNTSFNSSSSGSNSINSKQLLQTALRNSTIDRKSSGSSQHSNFSSFSQKNMPYNNQIMYLPQNMANTINGLNQYGNSQIINNLNKRISRSSLSDGDSTTANLISALSAITLDESNPLSPQLKSETLTLLKSLIEKEENELASTVVNEQNNSNNSIQNLQGAMANSNSTLNSSFTSQSFHEENDFSSLKQSNSINRKHLSDNSNILPSQLRHISSLSDLEFLKEKNLSQEQMLKEMYNNNTSPFKELKKLQNQIKIEEATNQINTNSHPFFMNSSLNSIPLSPELSHVSSQSSNSSISKNILQNLKRNSQLYNNTNEMSNLKQQYIQQNNIQNKAQYYHNLSNIIENQELNNNNSSSNNNSNNNSKPINTFNTSNGFGVQTNNMYNPKFDNTIPNNSFIQQSKEKLILQQQQQQQQQQQLQRQHNHYLKNSISTPNMHINSSMINNNLYKTMNNPHKNLSSVDTSNIPNINSNMASITNDELINNYEQLLNLYNVQIKRLQLQLLQQQKQMELSNMMDSPLLGQENLNLYSNPLNHTLNPNLYSMVDSLTNNVTLQQNKLFNNNFIDNGSGFLFNGNLGHSPTIGFGNQLNLGLATTSPSTLNNIPMNLAINTNNSKVTTVPNNLTSTSNMNYIPGIHNLGNINSTNRLNNSVIGSTVANGHSMASIMTNSNSFGTDVSTQPIFTSSFSIPSTNAATTTTNISDLNQQMNPLNTNSLKDKITDNFTNSSLSNLSDINASNIPSLDSNDQSISNAKNLFLEVIKDFDENEIQDIVQNTDIDNIIN</sequence>
<dbReference type="Proteomes" id="UP000193719">
    <property type="component" value="Unassembled WGS sequence"/>
</dbReference>
<dbReference type="GO" id="GO:0005525">
    <property type="term" value="F:GTP binding"/>
    <property type="evidence" value="ECO:0007669"/>
    <property type="project" value="UniProtKB-KW"/>
</dbReference>
<gene>
    <name evidence="5" type="ORF">BCR36DRAFT_351265</name>
</gene>
<feature type="region of interest" description="Disordered" evidence="4">
    <location>
        <begin position="318"/>
        <end position="346"/>
    </location>
</feature>
<evidence type="ECO:0000256" key="4">
    <source>
        <dbReference type="SAM" id="MobiDB-lite"/>
    </source>
</evidence>
<keyword evidence="1" id="KW-0547">Nucleotide-binding</keyword>
<dbReference type="PROSITE" id="PS51419">
    <property type="entry name" value="RAB"/>
    <property type="match status" value="1"/>
</dbReference>
<dbReference type="SMART" id="SM00173">
    <property type="entry name" value="RAS"/>
    <property type="match status" value="1"/>
</dbReference>
<keyword evidence="2" id="KW-0342">GTP-binding</keyword>
<evidence type="ECO:0000256" key="3">
    <source>
        <dbReference type="SAM" id="Coils"/>
    </source>
</evidence>
<feature type="compositionally biased region" description="Low complexity" evidence="4">
    <location>
        <begin position="375"/>
        <end position="389"/>
    </location>
</feature>
<dbReference type="STRING" id="1754191.A0A1Y1VC33"/>
<dbReference type="SUPFAM" id="SSF52540">
    <property type="entry name" value="P-loop containing nucleoside triphosphate hydrolases"/>
    <property type="match status" value="1"/>
</dbReference>
<evidence type="ECO:0008006" key="7">
    <source>
        <dbReference type="Google" id="ProtNLM"/>
    </source>
</evidence>
<evidence type="ECO:0000313" key="5">
    <source>
        <dbReference type="EMBL" id="ORX51460.1"/>
    </source>
</evidence>
<dbReference type="OrthoDB" id="265044at2759"/>
<dbReference type="GO" id="GO:0007165">
    <property type="term" value="P:signal transduction"/>
    <property type="evidence" value="ECO:0007669"/>
    <property type="project" value="InterPro"/>
</dbReference>
<dbReference type="InterPro" id="IPR027417">
    <property type="entry name" value="P-loop_NTPase"/>
</dbReference>
<dbReference type="PANTHER" id="PTHR24070">
    <property type="entry name" value="RAS, DI-RAS, AND RHEB FAMILY MEMBERS OF SMALL GTPASE SUPERFAMILY"/>
    <property type="match status" value="1"/>
</dbReference>
<dbReference type="PROSITE" id="PS51421">
    <property type="entry name" value="RAS"/>
    <property type="match status" value="1"/>
</dbReference>
<evidence type="ECO:0000313" key="6">
    <source>
        <dbReference type="Proteomes" id="UP000193719"/>
    </source>
</evidence>
<feature type="region of interest" description="Disordered" evidence="4">
    <location>
        <begin position="375"/>
        <end position="398"/>
    </location>
</feature>
<accession>A0A1Y1VC33</accession>
<dbReference type="Pfam" id="PF00071">
    <property type="entry name" value="Ras"/>
    <property type="match status" value="1"/>
</dbReference>
<feature type="region of interest" description="Disordered" evidence="4">
    <location>
        <begin position="465"/>
        <end position="515"/>
    </location>
</feature>
<keyword evidence="3" id="KW-0175">Coiled coil</keyword>
<comment type="caution">
    <text evidence="5">The sequence shown here is derived from an EMBL/GenBank/DDBJ whole genome shotgun (WGS) entry which is preliminary data.</text>
</comment>
<evidence type="ECO:0000256" key="1">
    <source>
        <dbReference type="ARBA" id="ARBA00022741"/>
    </source>
</evidence>
<reference evidence="5 6" key="2">
    <citation type="submission" date="2016-08" db="EMBL/GenBank/DDBJ databases">
        <title>Pervasive Adenine N6-methylation of Active Genes in Fungi.</title>
        <authorList>
            <consortium name="DOE Joint Genome Institute"/>
            <person name="Mondo S.J."/>
            <person name="Dannebaum R.O."/>
            <person name="Kuo R.C."/>
            <person name="Labutti K."/>
            <person name="Haridas S."/>
            <person name="Kuo A."/>
            <person name="Salamov A."/>
            <person name="Ahrendt S.R."/>
            <person name="Lipzen A."/>
            <person name="Sullivan W."/>
            <person name="Andreopoulos W.B."/>
            <person name="Clum A."/>
            <person name="Lindquist E."/>
            <person name="Daum C."/>
            <person name="Ramamoorthy G.K."/>
            <person name="Gryganskyi A."/>
            <person name="Culley D."/>
            <person name="Magnuson J.K."/>
            <person name="James T.Y."/>
            <person name="O'Malley M.A."/>
            <person name="Stajich J.E."/>
            <person name="Spatafora J.W."/>
            <person name="Visel A."/>
            <person name="Grigoriev I.V."/>
        </authorList>
    </citation>
    <scope>NUCLEOTIDE SEQUENCE [LARGE SCALE GENOMIC DNA]</scope>
    <source>
        <strain evidence="6">finn</strain>
    </source>
</reference>
<reference evidence="5 6" key="1">
    <citation type="submission" date="2016-08" db="EMBL/GenBank/DDBJ databases">
        <title>Genomes of anaerobic fungi encode conserved fungal cellulosomes for biomass hydrolysis.</title>
        <authorList>
            <consortium name="DOE Joint Genome Institute"/>
            <person name="Haitjema C.H."/>
            <person name="Gilmore S.P."/>
            <person name="Henske J.K."/>
            <person name="Solomon K.V."/>
            <person name="De Groot R."/>
            <person name="Kuo A."/>
            <person name="Mondo S.J."/>
            <person name="Salamov A.A."/>
            <person name="Labutti K."/>
            <person name="Zhao Z."/>
            <person name="Chiniquy J."/>
            <person name="Barry K."/>
            <person name="Brewer H.M."/>
            <person name="Purvine S.O."/>
            <person name="Wright A.T."/>
            <person name="Boxma B."/>
            <person name="Van Alen T."/>
            <person name="Hackstein J.H."/>
            <person name="Baker S.E."/>
            <person name="Grigoriev I.V."/>
            <person name="O'Malley M.A."/>
        </authorList>
    </citation>
    <scope>NUCLEOTIDE SEQUENCE [LARGE SCALE GENOMIC DNA]</scope>
    <source>
        <strain evidence="6">finn</strain>
    </source>
</reference>
<feature type="compositionally biased region" description="Polar residues" evidence="4">
    <location>
        <begin position="465"/>
        <end position="493"/>
    </location>
</feature>
<dbReference type="SMART" id="SM00175">
    <property type="entry name" value="RAB"/>
    <property type="match status" value="1"/>
</dbReference>
<feature type="coiled-coil region" evidence="3">
    <location>
        <begin position="1019"/>
        <end position="1046"/>
    </location>
</feature>
<proteinExistence type="predicted"/>
<dbReference type="Gene3D" id="3.40.50.300">
    <property type="entry name" value="P-loop containing nucleotide triphosphate hydrolases"/>
    <property type="match status" value="1"/>
</dbReference>
<feature type="compositionally biased region" description="Basic and acidic residues" evidence="4">
    <location>
        <begin position="324"/>
        <end position="333"/>
    </location>
</feature>
<organism evidence="5 6">
    <name type="scientific">Piromyces finnis</name>
    <dbReference type="NCBI Taxonomy" id="1754191"/>
    <lineage>
        <taxon>Eukaryota</taxon>
        <taxon>Fungi</taxon>
        <taxon>Fungi incertae sedis</taxon>
        <taxon>Chytridiomycota</taxon>
        <taxon>Chytridiomycota incertae sedis</taxon>
        <taxon>Neocallimastigomycetes</taxon>
        <taxon>Neocallimastigales</taxon>
        <taxon>Neocallimastigaceae</taxon>
        <taxon>Piromyces</taxon>
    </lineage>
</organism>
<feature type="compositionally biased region" description="Low complexity" evidence="4">
    <location>
        <begin position="572"/>
        <end position="586"/>
    </location>
</feature>
<dbReference type="InterPro" id="IPR020849">
    <property type="entry name" value="Small_GTPase_Ras-type"/>
</dbReference>
<evidence type="ECO:0000256" key="2">
    <source>
        <dbReference type="ARBA" id="ARBA00023134"/>
    </source>
</evidence>